<organism evidence="1 2">
    <name type="scientific">Methanosarcina barkeri CM1</name>
    <dbReference type="NCBI Taxonomy" id="796385"/>
    <lineage>
        <taxon>Archaea</taxon>
        <taxon>Methanobacteriati</taxon>
        <taxon>Methanobacteriota</taxon>
        <taxon>Stenosarchaea group</taxon>
        <taxon>Methanomicrobia</taxon>
        <taxon>Methanosarcinales</taxon>
        <taxon>Methanosarcinaceae</taxon>
        <taxon>Methanosarcina</taxon>
    </lineage>
</organism>
<accession>A0A0G3CE35</accession>
<evidence type="ECO:0000313" key="2">
    <source>
        <dbReference type="Proteomes" id="UP000035331"/>
    </source>
</evidence>
<dbReference type="PATRIC" id="fig|796385.3.peg.1419"/>
<protein>
    <submittedName>
        <fullName evidence="1">Uncharacterized protein</fullName>
    </submittedName>
</protein>
<dbReference type="AlphaFoldDB" id="A0A0G3CE35"/>
<dbReference type="EMBL" id="CP008746">
    <property type="protein sequence ID" value="AKJ38183.1"/>
    <property type="molecule type" value="Genomic_DNA"/>
</dbReference>
<proteinExistence type="predicted"/>
<sequence length="68" mass="8179">MIRNLIDCSEYRIQRSNFEFWDQLIKKELDLLNLHDFLSKYSEGATYHIVFSNPDINKETEVFLPLIN</sequence>
<reference evidence="2" key="1">
    <citation type="submission" date="2014-06" db="EMBL/GenBank/DDBJ databases">
        <title>The complete genome sequence of Methanosarcina barkeri CM1.</title>
        <authorList>
            <consortium name="Pastoral Greenhouse Gas Research Consortium"/>
            <person name="Lambie S.C."/>
            <person name="Leahy S.C."/>
            <person name="Kelly W.J."/>
            <person name="Li D."/>
            <person name="Reilly K."/>
            <person name="Attwood G.T."/>
            <person name="Altermann E."/>
        </authorList>
    </citation>
    <scope>NUCLEOTIDE SEQUENCE [LARGE SCALE GENOMIC DNA]</scope>
    <source>
        <strain evidence="2">CM1</strain>
    </source>
</reference>
<name>A0A0G3CE35_METBA</name>
<gene>
    <name evidence="1" type="ORF">MCM1_1125</name>
</gene>
<reference evidence="1 2" key="2">
    <citation type="journal article" date="2015" name="Stand. Genomic Sci.">
        <title>The complete genome sequence of the rumen methanogen Methanosarcina barkeri CM1.</title>
        <authorList>
            <person name="Lambie S.C."/>
            <person name="Kelly W.J."/>
            <person name="Leahy S.C."/>
            <person name="Li D."/>
            <person name="Reilly K."/>
            <person name="McAllister T.A."/>
            <person name="Valle E.R."/>
            <person name="Attwood G.T."/>
            <person name="Altermann E."/>
        </authorList>
    </citation>
    <scope>NUCLEOTIDE SEQUENCE [LARGE SCALE GENOMIC DNA]</scope>
    <source>
        <strain evidence="1 2">CM1</strain>
    </source>
</reference>
<evidence type="ECO:0000313" key="1">
    <source>
        <dbReference type="EMBL" id="AKJ38183.1"/>
    </source>
</evidence>
<dbReference type="Proteomes" id="UP000035331">
    <property type="component" value="Chromosome"/>
</dbReference>